<dbReference type="STRING" id="1210090.GCA_001613185_03626"/>
<proteinExistence type="predicted"/>
<keyword evidence="3" id="KW-1185">Reference proteome</keyword>
<organism evidence="2 3">
    <name type="scientific">Nocardia puris</name>
    <dbReference type="NCBI Taxonomy" id="208602"/>
    <lineage>
        <taxon>Bacteria</taxon>
        <taxon>Bacillati</taxon>
        <taxon>Actinomycetota</taxon>
        <taxon>Actinomycetes</taxon>
        <taxon>Mycobacteriales</taxon>
        <taxon>Nocardiaceae</taxon>
        <taxon>Nocardia</taxon>
    </lineage>
</organism>
<dbReference type="EMBL" id="QNRE01000001">
    <property type="protein sequence ID" value="RBO97032.1"/>
    <property type="molecule type" value="Genomic_DNA"/>
</dbReference>
<protein>
    <submittedName>
        <fullName evidence="2">DNA-binding MarR family transcriptional regulator</fullName>
    </submittedName>
</protein>
<reference evidence="2 3" key="1">
    <citation type="submission" date="2018-06" db="EMBL/GenBank/DDBJ databases">
        <title>Genomic Encyclopedia of Type Strains, Phase IV (KMG-IV): sequencing the most valuable type-strain genomes for metagenomic binning, comparative biology and taxonomic classification.</title>
        <authorList>
            <person name="Goeker M."/>
        </authorList>
    </citation>
    <scope>NUCLEOTIDE SEQUENCE [LARGE SCALE GENOMIC DNA]</scope>
    <source>
        <strain evidence="2 3">DSM 44599</strain>
    </source>
</reference>
<dbReference type="PROSITE" id="PS50995">
    <property type="entry name" value="HTH_MARR_2"/>
    <property type="match status" value="1"/>
</dbReference>
<sequence>MGAELSDAVVVFHEAVGALLGLSATDHKALGVLGREGPMSGGELARRLSLSPAAVSGIADRLVAAELVERTRDDADRRRSVLTARPIANPRYGRAFADLRAAMAAVSATFTPEELGVIATWVTRTTAVLRDQAARLAAPE</sequence>
<dbReference type="SUPFAM" id="SSF46785">
    <property type="entry name" value="Winged helix' DNA-binding domain"/>
    <property type="match status" value="1"/>
</dbReference>
<accession>A0A366E3Z0</accession>
<dbReference type="GO" id="GO:0006950">
    <property type="term" value="P:response to stress"/>
    <property type="evidence" value="ECO:0007669"/>
    <property type="project" value="TreeGrafter"/>
</dbReference>
<dbReference type="InterPro" id="IPR000835">
    <property type="entry name" value="HTH_MarR-typ"/>
</dbReference>
<gene>
    <name evidence="2" type="ORF">DFR74_1011051</name>
</gene>
<dbReference type="SMART" id="SM00347">
    <property type="entry name" value="HTH_MARR"/>
    <property type="match status" value="1"/>
</dbReference>
<dbReference type="Gene3D" id="1.10.10.10">
    <property type="entry name" value="Winged helix-like DNA-binding domain superfamily/Winged helix DNA-binding domain"/>
    <property type="match status" value="1"/>
</dbReference>
<dbReference type="GO" id="GO:0003677">
    <property type="term" value="F:DNA binding"/>
    <property type="evidence" value="ECO:0007669"/>
    <property type="project" value="UniProtKB-KW"/>
</dbReference>
<dbReference type="Proteomes" id="UP000252586">
    <property type="component" value="Unassembled WGS sequence"/>
</dbReference>
<evidence type="ECO:0000259" key="1">
    <source>
        <dbReference type="PROSITE" id="PS50995"/>
    </source>
</evidence>
<dbReference type="InterPro" id="IPR039422">
    <property type="entry name" value="MarR/SlyA-like"/>
</dbReference>
<feature type="domain" description="HTH marR-type" evidence="1">
    <location>
        <begin position="1"/>
        <end position="127"/>
    </location>
</feature>
<comment type="caution">
    <text evidence="2">The sequence shown here is derived from an EMBL/GenBank/DDBJ whole genome shotgun (WGS) entry which is preliminary data.</text>
</comment>
<dbReference type="Pfam" id="PF12802">
    <property type="entry name" value="MarR_2"/>
    <property type="match status" value="1"/>
</dbReference>
<dbReference type="PANTHER" id="PTHR33164:SF106">
    <property type="entry name" value="TRANSCRIPTIONAL REGULATORY PROTEIN"/>
    <property type="match status" value="1"/>
</dbReference>
<dbReference type="InterPro" id="IPR036388">
    <property type="entry name" value="WH-like_DNA-bd_sf"/>
</dbReference>
<dbReference type="InterPro" id="IPR036390">
    <property type="entry name" value="WH_DNA-bd_sf"/>
</dbReference>
<evidence type="ECO:0000313" key="3">
    <source>
        <dbReference type="Proteomes" id="UP000252586"/>
    </source>
</evidence>
<keyword evidence="2" id="KW-0238">DNA-binding</keyword>
<dbReference type="PANTHER" id="PTHR33164">
    <property type="entry name" value="TRANSCRIPTIONAL REGULATOR, MARR FAMILY"/>
    <property type="match status" value="1"/>
</dbReference>
<dbReference type="GO" id="GO:0003700">
    <property type="term" value="F:DNA-binding transcription factor activity"/>
    <property type="evidence" value="ECO:0007669"/>
    <property type="project" value="InterPro"/>
</dbReference>
<evidence type="ECO:0000313" key="2">
    <source>
        <dbReference type="EMBL" id="RBO97032.1"/>
    </source>
</evidence>
<name>A0A366E3Z0_9NOCA</name>
<dbReference type="AlphaFoldDB" id="A0A366E3Z0"/>